<comment type="caution">
    <text evidence="3">The sequence shown here is derived from an EMBL/GenBank/DDBJ whole genome shotgun (WGS) entry which is preliminary data.</text>
</comment>
<comment type="similarity">
    <text evidence="1">Belongs to the NAD(P)-dependent epimerase/dehydratase family. SDR39U1 subfamily.</text>
</comment>
<dbReference type="RefSeq" id="WP_169655572.1">
    <property type="nucleotide sequence ID" value="NZ_JABANE010000009.1"/>
</dbReference>
<gene>
    <name evidence="3" type="ORF">HHU12_05020</name>
</gene>
<dbReference type="AlphaFoldDB" id="A0A7X9P152"/>
<evidence type="ECO:0000256" key="1">
    <source>
        <dbReference type="ARBA" id="ARBA00009353"/>
    </source>
</evidence>
<evidence type="ECO:0000313" key="3">
    <source>
        <dbReference type="EMBL" id="NME67318.1"/>
    </source>
</evidence>
<dbReference type="Pfam" id="PF01370">
    <property type="entry name" value="Epimerase"/>
    <property type="match status" value="1"/>
</dbReference>
<dbReference type="Proteomes" id="UP000576082">
    <property type="component" value="Unassembled WGS sequence"/>
</dbReference>
<dbReference type="EMBL" id="JABANE010000009">
    <property type="protein sequence ID" value="NME67318.1"/>
    <property type="molecule type" value="Genomic_DNA"/>
</dbReference>
<sequence length="292" mass="32416">MKILITGGSGLIGKELSKELIRGGHKVGWLSRKEDLSKSIPRYKWDLENNVIDKKAFDGVDVVIHLAGKNVGEGRWTPKAKEEILKSRVGATTLLMETINALEHPPKAVICASAIGYYGDRAEEWLDEKAEVGSDFLSEVVKKWEDTMDVLTVSRLVKLRLGVVLSNKGGALSKITMPIKFGVGAPLGTGKQWMSWISLEDIVRLIIFSMENEQMEGIHNAVTPTPVTNKEMTKRVAKFYHRPLLLPNVPVFALKLLLGESVALVLNSAKVKSLDKNLNFEFKNKEIETVLV</sequence>
<dbReference type="InterPro" id="IPR001509">
    <property type="entry name" value="Epimerase_deHydtase"/>
</dbReference>
<protein>
    <submittedName>
        <fullName evidence="3">TIGR01777 family protein</fullName>
    </submittedName>
</protein>
<proteinExistence type="inferred from homology"/>
<dbReference type="Gene3D" id="3.40.50.720">
    <property type="entry name" value="NAD(P)-binding Rossmann-like Domain"/>
    <property type="match status" value="1"/>
</dbReference>
<dbReference type="SUPFAM" id="SSF51735">
    <property type="entry name" value="NAD(P)-binding Rossmann-fold domains"/>
    <property type="match status" value="1"/>
</dbReference>
<dbReference type="NCBIfam" id="TIGR01777">
    <property type="entry name" value="yfcH"/>
    <property type="match status" value="1"/>
</dbReference>
<feature type="domain" description="NAD-dependent epimerase/dehydratase" evidence="2">
    <location>
        <begin position="3"/>
        <end position="130"/>
    </location>
</feature>
<dbReference type="PANTHER" id="PTHR11092">
    <property type="entry name" value="SUGAR NUCLEOTIDE EPIMERASE RELATED"/>
    <property type="match status" value="1"/>
</dbReference>
<name>A0A7X9P152_9BACT</name>
<accession>A0A7X9P152</accession>
<dbReference type="InterPro" id="IPR036291">
    <property type="entry name" value="NAD(P)-bd_dom_sf"/>
</dbReference>
<organism evidence="3 4">
    <name type="scientific">Flammeovirga aprica JL-4</name>
    <dbReference type="NCBI Taxonomy" id="694437"/>
    <lineage>
        <taxon>Bacteria</taxon>
        <taxon>Pseudomonadati</taxon>
        <taxon>Bacteroidota</taxon>
        <taxon>Cytophagia</taxon>
        <taxon>Cytophagales</taxon>
        <taxon>Flammeovirgaceae</taxon>
        <taxon>Flammeovirga</taxon>
    </lineage>
</organism>
<evidence type="ECO:0000259" key="2">
    <source>
        <dbReference type="Pfam" id="PF01370"/>
    </source>
</evidence>
<reference evidence="3 4" key="1">
    <citation type="submission" date="2020-04" db="EMBL/GenBank/DDBJ databases">
        <title>Flammeovirga sp. SR4, a novel species isolated from seawater.</title>
        <authorList>
            <person name="Wang X."/>
        </authorList>
    </citation>
    <scope>NUCLEOTIDE SEQUENCE [LARGE SCALE GENOMIC DNA]</scope>
    <source>
        <strain evidence="3 4">ATCC 23126</strain>
    </source>
</reference>
<keyword evidence="4" id="KW-1185">Reference proteome</keyword>
<dbReference type="PANTHER" id="PTHR11092:SF0">
    <property type="entry name" value="EPIMERASE FAMILY PROTEIN SDR39U1"/>
    <property type="match status" value="1"/>
</dbReference>
<dbReference type="InterPro" id="IPR010099">
    <property type="entry name" value="SDR39U1"/>
</dbReference>
<evidence type="ECO:0000313" key="4">
    <source>
        <dbReference type="Proteomes" id="UP000576082"/>
    </source>
</evidence>